<reference evidence="2 3" key="1">
    <citation type="submission" date="2022-04" db="EMBL/GenBank/DDBJ databases">
        <authorList>
            <person name="Ra J.-S."/>
            <person name="Kim S.-B."/>
        </authorList>
    </citation>
    <scope>NUCLEOTIDE SEQUENCE [LARGE SCALE GENOMIC DNA]</scope>
    <source>
        <strain evidence="2 3">MMS21-Er5</strain>
    </source>
</reference>
<keyword evidence="1" id="KW-0812">Transmembrane</keyword>
<evidence type="ECO:0000313" key="3">
    <source>
        <dbReference type="Proteomes" id="UP000829998"/>
    </source>
</evidence>
<gene>
    <name evidence="2" type="ORF">M0M44_01660</name>
</gene>
<keyword evidence="3" id="KW-1185">Reference proteome</keyword>
<proteinExistence type="predicted"/>
<feature type="transmembrane region" description="Helical" evidence="1">
    <location>
        <begin position="78"/>
        <end position="98"/>
    </location>
</feature>
<dbReference type="RefSeq" id="WP_248728238.1">
    <property type="nucleotide sequence ID" value="NZ_CP096829.1"/>
</dbReference>
<protein>
    <submittedName>
        <fullName evidence="2">Oligosaccharide repeat unit polymerase</fullName>
    </submittedName>
</protein>
<accession>A0ABY4LUN6</accession>
<keyword evidence="1" id="KW-1133">Transmembrane helix</keyword>
<evidence type="ECO:0000313" key="2">
    <source>
        <dbReference type="EMBL" id="UPZ16063.1"/>
    </source>
</evidence>
<organism evidence="2 3">
    <name type="scientific">Flavobacterium humidisoli</name>
    <dbReference type="NCBI Taxonomy" id="2937442"/>
    <lineage>
        <taxon>Bacteria</taxon>
        <taxon>Pseudomonadati</taxon>
        <taxon>Bacteroidota</taxon>
        <taxon>Flavobacteriia</taxon>
        <taxon>Flavobacteriales</taxon>
        <taxon>Flavobacteriaceae</taxon>
        <taxon>Flavobacterium</taxon>
    </lineage>
</organism>
<feature type="transmembrane region" description="Helical" evidence="1">
    <location>
        <begin position="362"/>
        <end position="389"/>
    </location>
</feature>
<feature type="transmembrane region" description="Helical" evidence="1">
    <location>
        <begin position="38"/>
        <end position="57"/>
    </location>
</feature>
<feature type="transmembrane region" description="Helical" evidence="1">
    <location>
        <begin position="320"/>
        <end position="342"/>
    </location>
</feature>
<sequence>MNHKILYLPCFVYVISFSSLLLLYQIGWSDLFPKLSGFLLGFLFITILLAFLLTFLQKKTLKINVNNVDLSPLFIKKALYFIAIGYSLDFLYEFTIPIVKTFLVSSYSYDEFKGIPTLHSILGTFNIFLSILLADRYLAIKNRKAFFQFLLTLIPYVLIMNRGAFMIVFSAFVFLYLIRLKKINFISVFRSLGIVLLVLYLFGVVGNIRAEQTKDDKEYLLRVAGATDSFLDSGVPVEFYWSYIYIISPMGNLQNIILEKEDHFEISNIGIFATTQLFPDFISKRLVAIFGYEDEIEAFDPSYYLVTPLLNAPTVYYGSYLALGSFGLIFMYVVIMISSLVYPLLIKKDSKYYLTALASLNSIILLATFNNMWYAVGTILLWPIIFSVADRIKL</sequence>
<feature type="transmembrane region" description="Helical" evidence="1">
    <location>
        <begin position="5"/>
        <end position="26"/>
    </location>
</feature>
<feature type="transmembrane region" description="Helical" evidence="1">
    <location>
        <begin position="118"/>
        <end position="138"/>
    </location>
</feature>
<feature type="transmembrane region" description="Helical" evidence="1">
    <location>
        <begin position="183"/>
        <end position="205"/>
    </location>
</feature>
<feature type="transmembrane region" description="Helical" evidence="1">
    <location>
        <begin position="150"/>
        <end position="177"/>
    </location>
</feature>
<evidence type="ECO:0000256" key="1">
    <source>
        <dbReference type="SAM" id="Phobius"/>
    </source>
</evidence>
<name>A0ABY4LUN6_9FLAO</name>
<keyword evidence="1" id="KW-0472">Membrane</keyword>
<dbReference type="EMBL" id="CP096829">
    <property type="protein sequence ID" value="UPZ16063.1"/>
    <property type="molecule type" value="Genomic_DNA"/>
</dbReference>
<dbReference type="Proteomes" id="UP000829998">
    <property type="component" value="Chromosome"/>
</dbReference>